<evidence type="ECO:0000313" key="2">
    <source>
        <dbReference type="EMBL" id="KAE8732634.1"/>
    </source>
</evidence>
<dbReference type="Proteomes" id="UP000436088">
    <property type="component" value="Unassembled WGS sequence"/>
</dbReference>
<comment type="caution">
    <text evidence="2">The sequence shown here is derived from an EMBL/GenBank/DDBJ whole genome shotgun (WGS) entry which is preliminary data.</text>
</comment>
<accession>A0A6A3CW26</accession>
<name>A0A6A3CW26_HIBSY</name>
<keyword evidence="1" id="KW-1133">Transmembrane helix</keyword>
<dbReference type="GO" id="GO:0043248">
    <property type="term" value="P:proteasome assembly"/>
    <property type="evidence" value="ECO:0007669"/>
    <property type="project" value="TreeGrafter"/>
</dbReference>
<evidence type="ECO:0000313" key="3">
    <source>
        <dbReference type="Proteomes" id="UP000436088"/>
    </source>
</evidence>
<keyword evidence="3" id="KW-1185">Reference proteome</keyword>
<evidence type="ECO:0000256" key="1">
    <source>
        <dbReference type="SAM" id="Phobius"/>
    </source>
</evidence>
<protein>
    <submittedName>
        <fullName evidence="2">9-divinyl ether synthase</fullName>
    </submittedName>
</protein>
<dbReference type="PANTHER" id="PTHR12970:SF1">
    <property type="entry name" value="PROTEASOME ASSEMBLY CHAPERONE 2"/>
    <property type="match status" value="1"/>
</dbReference>
<dbReference type="Gene3D" id="3.40.50.10900">
    <property type="entry name" value="PAC-like subunit"/>
    <property type="match status" value="1"/>
</dbReference>
<feature type="transmembrane region" description="Helical" evidence="1">
    <location>
        <begin position="157"/>
        <end position="178"/>
    </location>
</feature>
<gene>
    <name evidence="2" type="ORF">F3Y22_tig00001818pilonHSYRG00020</name>
</gene>
<keyword evidence="1" id="KW-0812">Transmembrane</keyword>
<dbReference type="GO" id="GO:0005634">
    <property type="term" value="C:nucleus"/>
    <property type="evidence" value="ECO:0007669"/>
    <property type="project" value="TreeGrafter"/>
</dbReference>
<dbReference type="GO" id="GO:0005829">
    <property type="term" value="C:cytosol"/>
    <property type="evidence" value="ECO:0007669"/>
    <property type="project" value="TreeGrafter"/>
</dbReference>
<reference evidence="2" key="1">
    <citation type="submission" date="2019-09" db="EMBL/GenBank/DDBJ databases">
        <title>Draft genome information of white flower Hibiscus syriacus.</title>
        <authorList>
            <person name="Kim Y.-M."/>
        </authorList>
    </citation>
    <scope>NUCLEOTIDE SEQUENCE [LARGE SCALE GENOMIC DNA]</scope>
    <source>
        <strain evidence="2">YM2019G1</strain>
    </source>
</reference>
<feature type="transmembrane region" description="Helical" evidence="1">
    <location>
        <begin position="214"/>
        <end position="236"/>
    </location>
</feature>
<dbReference type="EMBL" id="VEPZ02000141">
    <property type="protein sequence ID" value="KAE8732634.1"/>
    <property type="molecule type" value="Genomic_DNA"/>
</dbReference>
<organism evidence="2 3">
    <name type="scientific">Hibiscus syriacus</name>
    <name type="common">Rose of Sharon</name>
    <dbReference type="NCBI Taxonomy" id="106335"/>
    <lineage>
        <taxon>Eukaryota</taxon>
        <taxon>Viridiplantae</taxon>
        <taxon>Streptophyta</taxon>
        <taxon>Embryophyta</taxon>
        <taxon>Tracheophyta</taxon>
        <taxon>Spermatophyta</taxon>
        <taxon>Magnoliopsida</taxon>
        <taxon>eudicotyledons</taxon>
        <taxon>Gunneridae</taxon>
        <taxon>Pentapetalae</taxon>
        <taxon>rosids</taxon>
        <taxon>malvids</taxon>
        <taxon>Malvales</taxon>
        <taxon>Malvaceae</taxon>
        <taxon>Malvoideae</taxon>
        <taxon>Hibiscus</taxon>
    </lineage>
</organism>
<proteinExistence type="predicted"/>
<sequence>MYFKIYVDSPSARSGVRRTYSKHTAKRANLIEHLGAREPTQESIKSSTGLTDDLDAFGFEFGKEDFGNGFGTSKNVRIVTYQPRFKFLNGGELDFTSIETLTAPPPARAAAYGDKDDTVGLGTTTGTRCLVLTETKFLLLRFGESCEDLSITAPTNFFYGALALSANLLLGLSTLLLVRSVFVLPPPSVHYLRLAMDLLVASMKAERIGYLDDLFVLPCVGNDAYTLFFTATLLFLSKGRMVEFVKYLANFAAASGKKHVVMLSSLDFGKWQKIDMSR</sequence>
<dbReference type="InterPro" id="IPR016562">
    <property type="entry name" value="Proteasome_assmbl_chp_2_euk"/>
</dbReference>
<keyword evidence="1" id="KW-0472">Membrane</keyword>
<dbReference type="InterPro" id="IPR038389">
    <property type="entry name" value="PSMG2_sf"/>
</dbReference>
<dbReference type="PANTHER" id="PTHR12970">
    <property type="entry name" value="PROTEASOME ASSEMBLY CHAPERONE 2"/>
    <property type="match status" value="1"/>
</dbReference>
<dbReference type="AlphaFoldDB" id="A0A6A3CW26"/>